<dbReference type="EMBL" id="JAPDGR010003398">
    <property type="protein sequence ID" value="KAJ2971399.1"/>
    <property type="molecule type" value="Genomic_DNA"/>
</dbReference>
<evidence type="ECO:0000313" key="1">
    <source>
        <dbReference type="EMBL" id="KAJ2971399.1"/>
    </source>
</evidence>
<accession>A0ACC1MX58</accession>
<sequence length="278" mass="30286">MIFDIVGPTLGNVPNPCSALRAQGGGGRGWAPAGDDVGCWLPDWDWPCCTVSPSFASLTREPRHPRLERPTIQHHAEDPNRPRASITSTRAAAQKFGVSKSTIARQLVALKTGKTNVTTGPRVGRPSRLSEVEEQMLSFHMFFAWPRSPSTVLQIRDVDEVHSMLRRAKQPVNRNVVQDAADALLSRKNPSGPPVSASWVRRWLQADRAQAREEAASKSNGVAPSADLLEAEADNGDTDGDFDEDVPSEPEFLDPNLDPSMFVPLATQAANVHTLVQS</sequence>
<evidence type="ECO:0000313" key="2">
    <source>
        <dbReference type="Proteomes" id="UP001143856"/>
    </source>
</evidence>
<comment type="caution">
    <text evidence="1">The sequence shown here is derived from an EMBL/GenBank/DDBJ whole genome shotgun (WGS) entry which is preliminary data.</text>
</comment>
<name>A0ACC1MX58_9PEZI</name>
<dbReference type="Proteomes" id="UP001143856">
    <property type="component" value="Unassembled WGS sequence"/>
</dbReference>
<organism evidence="1 2">
    <name type="scientific">Xylaria curta</name>
    <dbReference type="NCBI Taxonomy" id="42375"/>
    <lineage>
        <taxon>Eukaryota</taxon>
        <taxon>Fungi</taxon>
        <taxon>Dikarya</taxon>
        <taxon>Ascomycota</taxon>
        <taxon>Pezizomycotina</taxon>
        <taxon>Sordariomycetes</taxon>
        <taxon>Xylariomycetidae</taxon>
        <taxon>Xylariales</taxon>
        <taxon>Xylariaceae</taxon>
        <taxon>Xylaria</taxon>
    </lineage>
</organism>
<gene>
    <name evidence="1" type="ORF">NUW58_g9429</name>
</gene>
<reference evidence="1" key="1">
    <citation type="submission" date="2022-10" db="EMBL/GenBank/DDBJ databases">
        <title>Genome Sequence of Xylaria curta.</title>
        <authorList>
            <person name="Buettner E."/>
        </authorList>
    </citation>
    <scope>NUCLEOTIDE SEQUENCE</scope>
    <source>
        <strain evidence="1">Babe10</strain>
    </source>
</reference>
<keyword evidence="2" id="KW-1185">Reference proteome</keyword>
<protein>
    <submittedName>
        <fullName evidence="1">Uncharacterized protein</fullName>
    </submittedName>
</protein>
<proteinExistence type="predicted"/>